<proteinExistence type="inferred from homology"/>
<reference evidence="11 13" key="2">
    <citation type="submission" date="2022-02" db="EMBL/GenBank/DDBJ databases">
        <title>Uncovering new skin microbiome diversity through culturing and metagenomics.</title>
        <authorList>
            <person name="Conlan S."/>
            <person name="Deming C."/>
            <person name="Nisc Comparative Sequencing Program N."/>
            <person name="Segre J.A."/>
        </authorList>
    </citation>
    <scope>NUCLEOTIDE SEQUENCE [LARGE SCALE GENOMIC DNA]</scope>
    <source>
        <strain evidence="11 13">ACRQV</strain>
    </source>
</reference>
<dbReference type="RefSeq" id="WP_042531421.1">
    <property type="nucleotide sequence ID" value="NZ_CP010827.1"/>
</dbReference>
<feature type="transmembrane region" description="Helical" evidence="8">
    <location>
        <begin position="6"/>
        <end position="27"/>
    </location>
</feature>
<evidence type="ECO:0000313" key="13">
    <source>
        <dbReference type="Proteomes" id="UP001521911"/>
    </source>
</evidence>
<feature type="transmembrane region" description="Helical" evidence="8">
    <location>
        <begin position="203"/>
        <end position="223"/>
    </location>
</feature>
<dbReference type="Proteomes" id="UP000031890">
    <property type="component" value="Chromosome"/>
</dbReference>
<dbReference type="STRING" id="161899.CSING_08660"/>
<comment type="similarity">
    <text evidence="2">Belongs to the CPA3 antiporters (TC 2.A.63) subunit D family.</text>
</comment>
<dbReference type="AlphaFoldDB" id="A0A0B6F5E9"/>
<feature type="transmembrane region" description="Helical" evidence="8">
    <location>
        <begin position="235"/>
        <end position="255"/>
    </location>
</feature>
<feature type="transmembrane region" description="Helical" evidence="8">
    <location>
        <begin position="34"/>
        <end position="53"/>
    </location>
</feature>
<accession>A0A0B6F5E9</accession>
<dbReference type="GO" id="GO:0005886">
    <property type="term" value="C:plasma membrane"/>
    <property type="evidence" value="ECO:0007669"/>
    <property type="project" value="UniProtKB-SubCell"/>
</dbReference>
<evidence type="ECO:0000256" key="2">
    <source>
        <dbReference type="ARBA" id="ARBA00005346"/>
    </source>
</evidence>
<dbReference type="InterPro" id="IPR003918">
    <property type="entry name" value="NADH_UbQ_OxRdtase"/>
</dbReference>
<evidence type="ECO:0000256" key="7">
    <source>
        <dbReference type="RuleBase" id="RU000320"/>
    </source>
</evidence>
<evidence type="ECO:0000256" key="4">
    <source>
        <dbReference type="ARBA" id="ARBA00022692"/>
    </source>
</evidence>
<evidence type="ECO:0000256" key="3">
    <source>
        <dbReference type="ARBA" id="ARBA00022475"/>
    </source>
</evidence>
<sequence length="513" mass="54723">MYDTVSALLPLFPAVPLVSAALALLAPWHRVRDAIMLIVPGVGIFASFALLLYTMNNGVVAHSVGNYVGNAGIAFAADTFSALMLITTMIVAFGANWFAIVGGETKSRYYPSLTLILITGVCGALLTADLFNFFVFIEVMLLPSYGLITMSGTWSRLAAGRAFVLVNLFASTLLVVGVGYIYSVTGVVNLGALKGAAAGNGPVTVAAGIIVIAIAAKAGVFPVQSWLPRTYPGTSAAVMGLFSGLHTKVAVYMLYRLWVQLFDMDERWGTLIIVVMIISMIVGSFGGLAENSIRRVLGYQMLNGMPFILVMMAFTTHDAQRALAAGILYTIHHMLTVGSLILASGAIEETYGTGRLNKLSGLARRDPIIAWIFAAGAFSVVGFPPFSGMWGKVLIVAEIARTGGGWAWTVIAVIIIASFAAFLSMLRVWRRVFWGKDLPKEKVPKELVIRKKLMAPSAALILGSLTMFLLSGPLIEVTMGASADLLDTEAYSHAVLGDEPVALPDIDSIQEGR</sequence>
<feature type="transmembrane region" description="Helical" evidence="8">
    <location>
        <begin position="133"/>
        <end position="150"/>
    </location>
</feature>
<dbReference type="NCBIfam" id="NF006239">
    <property type="entry name" value="PRK08375.1-5"/>
    <property type="match status" value="1"/>
</dbReference>
<keyword evidence="3" id="KW-1003">Cell membrane</keyword>
<dbReference type="KEGG" id="csx:CSING_08660"/>
<evidence type="ECO:0000259" key="9">
    <source>
        <dbReference type="Pfam" id="PF00361"/>
    </source>
</evidence>
<keyword evidence="6 8" id="KW-0472">Membrane</keyword>
<feature type="transmembrane region" description="Helical" evidence="8">
    <location>
        <begin position="326"/>
        <end position="347"/>
    </location>
</feature>
<evidence type="ECO:0000313" key="11">
    <source>
        <dbReference type="EMBL" id="MCG7275061.1"/>
    </source>
</evidence>
<keyword evidence="4 7" id="KW-0812">Transmembrane</keyword>
<evidence type="ECO:0000256" key="1">
    <source>
        <dbReference type="ARBA" id="ARBA00004651"/>
    </source>
</evidence>
<feature type="transmembrane region" description="Helical" evidence="8">
    <location>
        <begin position="453"/>
        <end position="475"/>
    </location>
</feature>
<evidence type="ECO:0000256" key="5">
    <source>
        <dbReference type="ARBA" id="ARBA00022989"/>
    </source>
</evidence>
<dbReference type="Proteomes" id="UP001521911">
    <property type="component" value="Unassembled WGS sequence"/>
</dbReference>
<feature type="transmembrane region" description="Helical" evidence="8">
    <location>
        <begin position="162"/>
        <end position="183"/>
    </location>
</feature>
<dbReference type="OrthoDB" id="9768329at2"/>
<dbReference type="HOGENOM" id="CLU_007100_9_2_11"/>
<evidence type="ECO:0000313" key="10">
    <source>
        <dbReference type="EMBL" id="AJI79251.1"/>
    </source>
</evidence>
<feature type="transmembrane region" description="Helical" evidence="8">
    <location>
        <begin position="368"/>
        <end position="386"/>
    </location>
</feature>
<feature type="transmembrane region" description="Helical" evidence="8">
    <location>
        <begin position="296"/>
        <end position="314"/>
    </location>
</feature>
<dbReference type="PANTHER" id="PTHR42703:SF1">
    <property type="entry name" value="NA(+)_H(+) ANTIPORTER SUBUNIT D1"/>
    <property type="match status" value="1"/>
</dbReference>
<evidence type="ECO:0000256" key="8">
    <source>
        <dbReference type="SAM" id="Phobius"/>
    </source>
</evidence>
<feature type="domain" description="NADH:quinone oxidoreductase/Mrp antiporter transmembrane" evidence="9">
    <location>
        <begin position="129"/>
        <end position="410"/>
    </location>
</feature>
<evidence type="ECO:0000313" key="12">
    <source>
        <dbReference type="Proteomes" id="UP000031890"/>
    </source>
</evidence>
<feature type="transmembrane region" description="Helical" evidence="8">
    <location>
        <begin position="267"/>
        <end position="289"/>
    </location>
</feature>
<comment type="subcellular location">
    <subcellularLocation>
        <location evidence="1">Cell membrane</location>
        <topology evidence="1">Multi-pass membrane protein</topology>
    </subcellularLocation>
    <subcellularLocation>
        <location evidence="7">Membrane</location>
        <topology evidence="7">Multi-pass membrane protein</topology>
    </subcellularLocation>
</comment>
<dbReference type="GO" id="GO:0008137">
    <property type="term" value="F:NADH dehydrogenase (ubiquinone) activity"/>
    <property type="evidence" value="ECO:0007669"/>
    <property type="project" value="InterPro"/>
</dbReference>
<evidence type="ECO:0000256" key="6">
    <source>
        <dbReference type="ARBA" id="ARBA00023136"/>
    </source>
</evidence>
<dbReference type="Pfam" id="PF00361">
    <property type="entry name" value="Proton_antipo_M"/>
    <property type="match status" value="1"/>
</dbReference>
<dbReference type="EMBL" id="JAKRDF010000001">
    <property type="protein sequence ID" value="MCG7275061.1"/>
    <property type="molecule type" value="Genomic_DNA"/>
</dbReference>
<reference evidence="10 12" key="1">
    <citation type="journal article" date="2015" name="Genome Announc.">
        <title>Complete Genome Sequence and Annotation of Corynebacterium singulare DSM 44357, Isolated from a Human Semen Specimen.</title>
        <authorList>
            <person name="Merten M."/>
            <person name="Brinkrolf K."/>
            <person name="Albersmeier A."/>
            <person name="Kutter Y."/>
            <person name="Ruckert C."/>
            <person name="Tauch A."/>
        </authorList>
    </citation>
    <scope>NUCLEOTIDE SEQUENCE [LARGE SCALE GENOMIC DNA]</scope>
    <source>
        <strain evidence="10">IBS B52218</strain>
    </source>
</reference>
<gene>
    <name evidence="10" type="primary">mnhD</name>
    <name evidence="10" type="ORF">CSING_08660</name>
    <name evidence="11" type="ORF">MHK08_01000</name>
</gene>
<dbReference type="InterPro" id="IPR050586">
    <property type="entry name" value="CPA3_Na-H_Antiporter_D"/>
</dbReference>
<feature type="transmembrane region" description="Helical" evidence="8">
    <location>
        <begin position="73"/>
        <end position="97"/>
    </location>
</feature>
<protein>
    <submittedName>
        <fullName evidence="11">Monovalent cation/H+ antiporter subunit D family protein</fullName>
    </submittedName>
    <submittedName>
        <fullName evidence="10">Multisubunit sodium/proton antiporter, MrpD subunit</fullName>
    </submittedName>
</protein>
<dbReference type="InterPro" id="IPR001750">
    <property type="entry name" value="ND/Mrp_TM"/>
</dbReference>
<organism evidence="10 12">
    <name type="scientific">Corynebacterium singulare</name>
    <dbReference type="NCBI Taxonomy" id="161899"/>
    <lineage>
        <taxon>Bacteria</taxon>
        <taxon>Bacillati</taxon>
        <taxon>Actinomycetota</taxon>
        <taxon>Actinomycetes</taxon>
        <taxon>Mycobacteriales</taxon>
        <taxon>Corynebacteriaceae</taxon>
        <taxon>Corynebacterium</taxon>
    </lineage>
</organism>
<dbReference type="EMBL" id="CP010827">
    <property type="protein sequence ID" value="AJI79251.1"/>
    <property type="molecule type" value="Genomic_DNA"/>
</dbReference>
<feature type="transmembrane region" description="Helical" evidence="8">
    <location>
        <begin position="109"/>
        <end position="127"/>
    </location>
</feature>
<keyword evidence="5 8" id="KW-1133">Transmembrane helix</keyword>
<dbReference type="GO" id="GO:0042773">
    <property type="term" value="P:ATP synthesis coupled electron transport"/>
    <property type="evidence" value="ECO:0007669"/>
    <property type="project" value="InterPro"/>
</dbReference>
<name>A0A0B6F5E9_9CORY</name>
<feature type="transmembrane region" description="Helical" evidence="8">
    <location>
        <begin position="406"/>
        <end position="426"/>
    </location>
</feature>
<dbReference type="PRINTS" id="PR01437">
    <property type="entry name" value="NUOXDRDTASE4"/>
</dbReference>
<keyword evidence="13" id="KW-1185">Reference proteome</keyword>
<dbReference type="PANTHER" id="PTHR42703">
    <property type="entry name" value="NADH DEHYDROGENASE"/>
    <property type="match status" value="1"/>
</dbReference>